<dbReference type="AlphaFoldDB" id="A0A9P6QWV2"/>
<evidence type="ECO:0000313" key="1">
    <source>
        <dbReference type="EMBL" id="KAG0299537.1"/>
    </source>
</evidence>
<dbReference type="SUPFAM" id="SSF52047">
    <property type="entry name" value="RNI-like"/>
    <property type="match status" value="1"/>
</dbReference>
<dbReference type="Proteomes" id="UP000823405">
    <property type="component" value="Unassembled WGS sequence"/>
</dbReference>
<organism evidence="1 2">
    <name type="scientific">Linnemannia gamsii</name>
    <dbReference type="NCBI Taxonomy" id="64522"/>
    <lineage>
        <taxon>Eukaryota</taxon>
        <taxon>Fungi</taxon>
        <taxon>Fungi incertae sedis</taxon>
        <taxon>Mucoromycota</taxon>
        <taxon>Mortierellomycotina</taxon>
        <taxon>Mortierellomycetes</taxon>
        <taxon>Mortierellales</taxon>
        <taxon>Mortierellaceae</taxon>
        <taxon>Linnemannia</taxon>
    </lineage>
</organism>
<dbReference type="EMBL" id="JAAAIN010001874">
    <property type="protein sequence ID" value="KAG0299537.1"/>
    <property type="molecule type" value="Genomic_DNA"/>
</dbReference>
<name>A0A9P6QWV2_9FUNG</name>
<feature type="non-terminal residue" evidence="1">
    <location>
        <position position="1"/>
    </location>
</feature>
<dbReference type="OrthoDB" id="2429444at2759"/>
<evidence type="ECO:0000313" key="2">
    <source>
        <dbReference type="Proteomes" id="UP000823405"/>
    </source>
</evidence>
<dbReference type="PANTHER" id="PTHR13318">
    <property type="entry name" value="PARTNER OF PAIRED, ISOFORM B-RELATED"/>
    <property type="match status" value="1"/>
</dbReference>
<dbReference type="GO" id="GO:0031146">
    <property type="term" value="P:SCF-dependent proteasomal ubiquitin-dependent protein catabolic process"/>
    <property type="evidence" value="ECO:0007669"/>
    <property type="project" value="TreeGrafter"/>
</dbReference>
<gene>
    <name evidence="1" type="ORF">BGZ97_003651</name>
</gene>
<dbReference type="Gene3D" id="3.80.10.10">
    <property type="entry name" value="Ribonuclease Inhibitor"/>
    <property type="match status" value="2"/>
</dbReference>
<reference evidence="1" key="1">
    <citation type="journal article" date="2020" name="Fungal Divers.">
        <title>Resolving the Mortierellaceae phylogeny through synthesis of multi-gene phylogenetics and phylogenomics.</title>
        <authorList>
            <person name="Vandepol N."/>
            <person name="Liber J."/>
            <person name="Desiro A."/>
            <person name="Na H."/>
            <person name="Kennedy M."/>
            <person name="Barry K."/>
            <person name="Grigoriev I.V."/>
            <person name="Miller A.N."/>
            <person name="O'Donnell K."/>
            <person name="Stajich J.E."/>
            <person name="Bonito G."/>
        </authorList>
    </citation>
    <scope>NUCLEOTIDE SEQUENCE</scope>
    <source>
        <strain evidence="1">NVP60</strain>
    </source>
</reference>
<accession>A0A9P6QWV2</accession>
<dbReference type="GO" id="GO:0019005">
    <property type="term" value="C:SCF ubiquitin ligase complex"/>
    <property type="evidence" value="ECO:0007669"/>
    <property type="project" value="TreeGrafter"/>
</dbReference>
<evidence type="ECO:0008006" key="3">
    <source>
        <dbReference type="Google" id="ProtNLM"/>
    </source>
</evidence>
<sequence>MPELVAHLTQYLDQPGISRLMQTSRQLHALCAPSHYYNVLACYEPFRSNLFEFTESILAFANNVHLVRQMYFKRHDIVYYVNCVVAFLNTPVTQQNTSAVTTIENQPAITRPVWLAPADPRNCTVFPIPPMTMLTKLEVDLVEIPYLEPCTYYMPSYRDPKATITQVCWIMDSNPHLLNLSLNGATIKDRRDTHILIRSISGLQRLQTLSVEVIRWEHSAGRAPKVGFDIFFSCSSTLRKLNLVSYEEDQSDSSEFTDEYSSLPPGTLQAWEKSDEECGLVVATPRRQGPLQYLKQLSLGRLEEGLTEEDFRSILQHCPNLTALVIPPIANISDVQGLAERIVRWCPKLNDVSNHGFSGGGDVIRQLMVWILKALPSQQATRFFCKGIPAFTVHGLDDLRSIFRRHSSMLREILLNNCHNIDSKTVQVILVECEALEELTMLWPTYSNQQLPYLDLDDAIEFPWACTRMQDLRLTVAIPDQPLHRLTDDVVPYYNRPLPTALSPEETAQFQKLESFYRQLGALTQLKQLDLRAIYFDPAGNRAPSQDFTAHSFPGLFCLGRVESGRLGYLQLLGGLSKLKILAGSTCLMTAENEVTVGMEEVQWIDKHWPALERVQFNQRSISCLMRTSRHLYAFCTPALFYEVDIFDGYDPEKGNLFASKQSIEVFARNVRHVRQLELYVLDMVYYVNCVFAYLDQDQSSTQPSPVKTFVAEEQDAQEQEQDAQEQEQDLTIVSRPRWLAPPDPRISAVFPIPPMTLLTRLDLDLGYNVFTDDCPYFSPSYKDPRATLTQTCWLLDLNSHLLDLRLENVLMKDQRDIRLLTRSIFRLKRLQNVRLDFFRWEEMEEEEEEEEAGERKSAAAATRRLAVAMFFSCPPSVRTLYINISQRDSFWIHDVTEEYKDLGPEQPQSWETSCSDDGDDDEYGGALENELAVATLQLRNEATANLTCLHVWHDDLDRVSEDDFRRMLVHCPNLTDIVIPLIHSIQNVRQLAEDIAQRLCPKLTTFGEIGCYGTREHRELVVRILETLPEQQAQKFICLAQSFTIPGLNDEDTRRMFQRQSRTLRELRLKGWWDANSKVIQVILVECIALEQLEVRFWDEFMCTFQQWDQGRQPLTLCIDLEDAIEFPWGCTKIRDLNLTIAIPNEPFRHLGKGEIPYYNRPFPTILTEAEIEQFRSLEAFYQQLGALTELERLNPQAVYYDPTGSRRLSKTDRRDSFPGMLNLRNDETGRPGYLHHLGGLKKLKALFGSVSATTEETRETIGMEE</sequence>
<protein>
    <recommendedName>
        <fullName evidence="3">F-box domain-containing protein</fullName>
    </recommendedName>
</protein>
<comment type="caution">
    <text evidence="1">The sequence shown here is derived from an EMBL/GenBank/DDBJ whole genome shotgun (WGS) entry which is preliminary data.</text>
</comment>
<keyword evidence="2" id="KW-1185">Reference proteome</keyword>
<proteinExistence type="predicted"/>
<dbReference type="InterPro" id="IPR032675">
    <property type="entry name" value="LRR_dom_sf"/>
</dbReference>
<dbReference type="PANTHER" id="PTHR13318:SF95">
    <property type="entry name" value="F-BOX PROTEIN YLR352W"/>
    <property type="match status" value="1"/>
</dbReference>